<evidence type="ECO:0000313" key="2">
    <source>
        <dbReference type="Proteomes" id="UP001595711"/>
    </source>
</evidence>
<dbReference type="EMBL" id="JBHRYJ010000005">
    <property type="protein sequence ID" value="MFC3677780.1"/>
    <property type="molecule type" value="Genomic_DNA"/>
</dbReference>
<gene>
    <name evidence="1" type="ORF">ACFOOQ_19665</name>
</gene>
<dbReference type="Proteomes" id="UP001595711">
    <property type="component" value="Unassembled WGS sequence"/>
</dbReference>
<accession>A0ABV7VJU3</accession>
<protein>
    <submittedName>
        <fullName evidence="1">PD-(D/E)XK motif protein</fullName>
    </submittedName>
</protein>
<dbReference type="RefSeq" id="WP_379729373.1">
    <property type="nucleotide sequence ID" value="NZ_JBHRYJ010000005.1"/>
</dbReference>
<reference evidence="2" key="1">
    <citation type="journal article" date="2019" name="Int. J. Syst. Evol. Microbiol.">
        <title>The Global Catalogue of Microorganisms (GCM) 10K type strain sequencing project: providing services to taxonomists for standard genome sequencing and annotation.</title>
        <authorList>
            <consortium name="The Broad Institute Genomics Platform"/>
            <consortium name="The Broad Institute Genome Sequencing Center for Infectious Disease"/>
            <person name="Wu L."/>
            <person name="Ma J."/>
        </authorList>
    </citation>
    <scope>NUCLEOTIDE SEQUENCE [LARGE SCALE GENOMIC DNA]</scope>
    <source>
        <strain evidence="2">KCTC 42182</strain>
    </source>
</reference>
<comment type="caution">
    <text evidence="1">The sequence shown here is derived from an EMBL/GenBank/DDBJ whole genome shotgun (WGS) entry which is preliminary data.</text>
</comment>
<proteinExistence type="predicted"/>
<dbReference type="Pfam" id="PF14390">
    <property type="entry name" value="DUF4420"/>
    <property type="match status" value="1"/>
</dbReference>
<keyword evidence="2" id="KW-1185">Reference proteome</keyword>
<sequence length="327" mass="36333">MTETPNPALWSTLRANRPRSEGSLVTAPIVIDGSPTPLSVAMDSSGFLHLMIPVQSGPVGPKPADLNGLRLRHSILESGEVLDLSAPPSHERVFTPFCRDIIDAVVVHSREPWAAAAATVRAWQSAWKPMRQHMEKTAQVGLFGELLFLNSIMLPSIGTTSIDEWSGPNQERHDFSGEQIHVEVKTTRKGRSEHEISRLDQLRVPDGRRLLLASIQVEESITGEHSLATQIDSVVEFIRMDAAALDLFMSKLYDLGWAEEMRESGEMLKFNVRAADVYEVDSDFPRIPDDFEQPSGVVSIKYIIDLANIPKLDRDETILAIREAHLG</sequence>
<name>A0ABV7VJU3_9PROT</name>
<dbReference type="InterPro" id="IPR025534">
    <property type="entry name" value="DUF4420"/>
</dbReference>
<evidence type="ECO:0000313" key="1">
    <source>
        <dbReference type="EMBL" id="MFC3677780.1"/>
    </source>
</evidence>
<organism evidence="1 2">
    <name type="scientific">Ferrovibrio xuzhouensis</name>
    <dbReference type="NCBI Taxonomy" id="1576914"/>
    <lineage>
        <taxon>Bacteria</taxon>
        <taxon>Pseudomonadati</taxon>
        <taxon>Pseudomonadota</taxon>
        <taxon>Alphaproteobacteria</taxon>
        <taxon>Rhodospirillales</taxon>
        <taxon>Rhodospirillaceae</taxon>
        <taxon>Ferrovibrio</taxon>
    </lineage>
</organism>